<proteinExistence type="inferred from homology"/>
<keyword evidence="5 10" id="KW-0031">Aminopeptidase</keyword>
<comment type="cofactor">
    <cofactor evidence="3">
        <name>Zn(2+)</name>
        <dbReference type="ChEBI" id="CHEBI:29105"/>
    </cofactor>
</comment>
<evidence type="ECO:0000256" key="4">
    <source>
        <dbReference type="ARBA" id="ARBA00008236"/>
    </source>
</evidence>
<evidence type="ECO:0000256" key="9">
    <source>
        <dbReference type="ARBA" id="ARBA00023049"/>
    </source>
</evidence>
<dbReference type="SUPFAM" id="SSF144052">
    <property type="entry name" value="Thermophilic metalloprotease-like"/>
    <property type="match status" value="1"/>
</dbReference>
<evidence type="ECO:0000313" key="11">
    <source>
        <dbReference type="Proteomes" id="UP001377804"/>
    </source>
</evidence>
<evidence type="ECO:0000256" key="7">
    <source>
        <dbReference type="ARBA" id="ARBA00022723"/>
    </source>
</evidence>
<dbReference type="GO" id="GO:0004177">
    <property type="term" value="F:aminopeptidase activity"/>
    <property type="evidence" value="ECO:0007669"/>
    <property type="project" value="UniProtKB-KW"/>
</dbReference>
<evidence type="ECO:0000256" key="1">
    <source>
        <dbReference type="ARBA" id="ARBA00001941"/>
    </source>
</evidence>
<accession>A0ABU8SH69</accession>
<evidence type="ECO:0000256" key="2">
    <source>
        <dbReference type="ARBA" id="ARBA00001946"/>
    </source>
</evidence>
<keyword evidence="11" id="KW-1185">Reference proteome</keyword>
<dbReference type="PANTHER" id="PTHR34448:SF3">
    <property type="entry name" value="AMINOPEPTIDASE AMPS"/>
    <property type="match status" value="1"/>
</dbReference>
<protein>
    <submittedName>
        <fullName evidence="10">Aminopeptidase</fullName>
    </submittedName>
</protein>
<dbReference type="Pfam" id="PF02073">
    <property type="entry name" value="Peptidase_M29"/>
    <property type="match status" value="1"/>
</dbReference>
<keyword evidence="6" id="KW-0645">Protease</keyword>
<dbReference type="PRINTS" id="PR00919">
    <property type="entry name" value="THERMOPTASE"/>
</dbReference>
<evidence type="ECO:0000256" key="5">
    <source>
        <dbReference type="ARBA" id="ARBA00022438"/>
    </source>
</evidence>
<evidence type="ECO:0000256" key="3">
    <source>
        <dbReference type="ARBA" id="ARBA00001947"/>
    </source>
</evidence>
<comment type="cofactor">
    <cofactor evidence="2">
        <name>Mg(2+)</name>
        <dbReference type="ChEBI" id="CHEBI:18420"/>
    </cofactor>
</comment>
<dbReference type="RefSeq" id="WP_339970196.1">
    <property type="nucleotide sequence ID" value="NZ_JAWMWG010000001.1"/>
</dbReference>
<dbReference type="InterPro" id="IPR052170">
    <property type="entry name" value="M29_Exopeptidase"/>
</dbReference>
<gene>
    <name evidence="10" type="ORF">R4Y45_05790</name>
</gene>
<comment type="cofactor">
    <cofactor evidence="1">
        <name>Co(2+)</name>
        <dbReference type="ChEBI" id="CHEBI:48828"/>
    </cofactor>
</comment>
<dbReference type="Proteomes" id="UP001377804">
    <property type="component" value="Unassembled WGS sequence"/>
</dbReference>
<reference evidence="10 11" key="1">
    <citation type="submission" date="2023-10" db="EMBL/GenBank/DDBJ databases">
        <title>Holzapfeliella saturejae sp. nov. isolated from Satureja montana flowers.</title>
        <authorList>
            <person name="Alcantara C."/>
            <person name="Zuniga M."/>
            <person name="Landete J.M."/>
            <person name="Monedero V."/>
        </authorList>
    </citation>
    <scope>NUCLEOTIDE SEQUENCE [LARGE SCALE GENOMIC DNA]</scope>
    <source>
        <strain evidence="10 11">He02</strain>
    </source>
</reference>
<evidence type="ECO:0000256" key="8">
    <source>
        <dbReference type="ARBA" id="ARBA00022801"/>
    </source>
</evidence>
<dbReference type="Gene3D" id="3.40.1830.10">
    <property type="entry name" value="Thermophilic metalloprotease (M29)"/>
    <property type="match status" value="1"/>
</dbReference>
<comment type="caution">
    <text evidence="10">The sequence shown here is derived from an EMBL/GenBank/DDBJ whole genome shotgun (WGS) entry which is preliminary data.</text>
</comment>
<keyword evidence="8" id="KW-0378">Hydrolase</keyword>
<evidence type="ECO:0000313" key="10">
    <source>
        <dbReference type="EMBL" id="MEJ6348733.1"/>
    </source>
</evidence>
<keyword evidence="7" id="KW-0479">Metal-binding</keyword>
<keyword evidence="9" id="KW-0482">Metalloprotease</keyword>
<evidence type="ECO:0000256" key="6">
    <source>
        <dbReference type="ARBA" id="ARBA00022670"/>
    </source>
</evidence>
<organism evidence="10 11">
    <name type="scientific">Holzapfeliella saturejae</name>
    <dbReference type="NCBI Taxonomy" id="3082953"/>
    <lineage>
        <taxon>Bacteria</taxon>
        <taxon>Bacillati</taxon>
        <taxon>Bacillota</taxon>
        <taxon>Bacilli</taxon>
        <taxon>Lactobacillales</taxon>
        <taxon>Lactobacillaceae</taxon>
        <taxon>Holzapfeliella</taxon>
    </lineage>
</organism>
<name>A0ABU8SH69_9LACO</name>
<dbReference type="InterPro" id="IPR000787">
    <property type="entry name" value="Peptidase_M29"/>
</dbReference>
<dbReference type="InterPro" id="IPR035097">
    <property type="entry name" value="M29_N-terminal"/>
</dbReference>
<sequence length="412" mass="45971">MTLKNFETLLGKYADLTIQTGVAVKPGDTIVLQIATDQREFAHLLAEKAYEQGAAEVIVKWQDETLNRLNLLHADEDRLTTFSSSQEAQVNEWLDKKVKRISVISNNPDALSGVDQNRLAKMQSAMTKGMLPIRRATQNNDLSWTIVGAASEGWAKHVFPDVSPAEAVDKLWHEIFKTTRIYAENPIEAWQEHKTNLRQKAKVLNDKQFKALHYTSDLTDITIGLPQNHIWHSAGAVNRDGEEFMPNMPTEEVFTAPDFRYIDGVIASTKPLSYSGQLIEGIKVTFKDGQITKITADKGQETLEHLIQTDDGAKSLGEVALVPYSSPISQSQIIFFNTLFDENASNHVAIGAAYPFSIENGTEMSPIELRKNGLNVSQTHVDFMVGSNKMNIEGIAEDGSRFQVFENGEWAF</sequence>
<comment type="similarity">
    <text evidence="4">Belongs to the peptidase M29 family.</text>
</comment>
<dbReference type="PANTHER" id="PTHR34448">
    <property type="entry name" value="AMINOPEPTIDASE"/>
    <property type="match status" value="1"/>
</dbReference>
<dbReference type="EMBL" id="JAWMWG010000001">
    <property type="protein sequence ID" value="MEJ6348733.1"/>
    <property type="molecule type" value="Genomic_DNA"/>
</dbReference>